<evidence type="ECO:0000256" key="4">
    <source>
        <dbReference type="SAM" id="MobiDB-lite"/>
    </source>
</evidence>
<evidence type="ECO:0008006" key="9">
    <source>
        <dbReference type="Google" id="ProtNLM"/>
    </source>
</evidence>
<evidence type="ECO:0000259" key="5">
    <source>
        <dbReference type="Pfam" id="PF11935"/>
    </source>
</evidence>
<protein>
    <recommendedName>
        <fullName evidence="9">Symplekin</fullName>
    </recommendedName>
</protein>
<accession>A0A317XQ46</accession>
<feature type="region of interest" description="Disordered" evidence="4">
    <location>
        <begin position="1223"/>
        <end position="1252"/>
    </location>
</feature>
<dbReference type="Gene3D" id="1.25.10.10">
    <property type="entry name" value="Leucine-rich Repeat Variant"/>
    <property type="match status" value="1"/>
</dbReference>
<evidence type="ECO:0000256" key="1">
    <source>
        <dbReference type="ARBA" id="ARBA00004123"/>
    </source>
</evidence>
<evidence type="ECO:0000313" key="7">
    <source>
        <dbReference type="EMBL" id="PWZ00387.1"/>
    </source>
</evidence>
<dbReference type="InterPro" id="IPR022075">
    <property type="entry name" value="Symplekin_C"/>
</dbReference>
<dbReference type="AlphaFoldDB" id="A0A317XQ46"/>
<dbReference type="FunCoup" id="A0A317XQ46">
    <property type="interactions" value="346"/>
</dbReference>
<feature type="domain" description="Symplekin C-terminal" evidence="6">
    <location>
        <begin position="992"/>
        <end position="1188"/>
    </location>
</feature>
<dbReference type="SUPFAM" id="SSF48371">
    <property type="entry name" value="ARM repeat"/>
    <property type="match status" value="1"/>
</dbReference>
<keyword evidence="2" id="KW-0507">mRNA processing</keyword>
<dbReference type="PANTHER" id="PTHR15245">
    <property type="entry name" value="SYMPLEKIN-RELATED"/>
    <property type="match status" value="1"/>
</dbReference>
<organism evidence="7 8">
    <name type="scientific">Testicularia cyperi</name>
    <dbReference type="NCBI Taxonomy" id="1882483"/>
    <lineage>
        <taxon>Eukaryota</taxon>
        <taxon>Fungi</taxon>
        <taxon>Dikarya</taxon>
        <taxon>Basidiomycota</taxon>
        <taxon>Ustilaginomycotina</taxon>
        <taxon>Ustilaginomycetes</taxon>
        <taxon>Ustilaginales</taxon>
        <taxon>Anthracoideaceae</taxon>
        <taxon>Testicularia</taxon>
    </lineage>
</organism>
<dbReference type="STRING" id="1882483.A0A317XQ46"/>
<dbReference type="GO" id="GO:0005847">
    <property type="term" value="C:mRNA cleavage and polyadenylation specificity factor complex"/>
    <property type="evidence" value="ECO:0007669"/>
    <property type="project" value="TreeGrafter"/>
</dbReference>
<dbReference type="Pfam" id="PF12295">
    <property type="entry name" value="Symplekin_C"/>
    <property type="match status" value="1"/>
</dbReference>
<feature type="compositionally biased region" description="Polar residues" evidence="4">
    <location>
        <begin position="854"/>
        <end position="867"/>
    </location>
</feature>
<feature type="region of interest" description="Disordered" evidence="4">
    <location>
        <begin position="850"/>
        <end position="885"/>
    </location>
</feature>
<dbReference type="Proteomes" id="UP000246740">
    <property type="component" value="Unassembled WGS sequence"/>
</dbReference>
<sequence length="1252" mass="136301">MAAAAPSDTDALGLLSAALNSASKEDESQHLTQLYSLLKRQPGNIPILLPSLISLLPKASSSIRTWIADVMDLAFCRPSLSLDTRNTLAIHAPDAILHLVQQKDPKLAKIAVQCFASMYPALFRLVCNDRSKALLWQTVQSIKAQIVYLFDSGSRGVRVSAVKGYQRIIQVQSRSGTGSSSSDPRAQPKGDVSIAILPSSHPFLQAAQLEDEANRLFTQLVTLVFTSDVPDLVMAAVNALTLIAKSRPHLCTIILRAMASWTPASLGNLSHTQVRNVEKTIRIFYIHFIRNQLAGAEIGALQKSLEAQQRRMEEAAKAYNQQKEAEAKRKRQQIDQELESPKRIKLEHATQASAQATAAAAATTAAGSASTQSAGEAFMNASVRSAGGVDVNPLAAFDVKTLPINLVIDLILANLQALSETELHAAIDRMRQSLGPDAAFTQQPASPAVAGPSQPHQPQPAPSPALDQNGFNAAVRVKAEDATTEGDGATAAASADDDVPQDPLKMDIAEEEDFDKLADSAALEGTRENYGSRRDDNDGRDQEEEEDEDLSLAVIENFALEPPEYLSLSESDALIKDTINRICEFGTSTANVAAAVAAAANKAEPDSQALWSTLVIRLATRGFAEPIDPESGSEGRPVGVDTPASLATSTPNRTLAAQANIIRSMMLEFVRADFSRRTRFAVAWMAEEWFCDRLRRKDSLATPDTSYYAVWLVKLVQAWIPTVDAKDRALASFLSHLPEIPPAVMDQIATLSRDKQRMVAGLSTLQDICITRPPLRDQAARKLLLLTRTSERATRAKAIRAIKQCATSNSTLEHMILSFARSNLDLLIETPEKSGGGQAGTETEPLAANKARDSGTTANGADQPPTNDDNDTEGAVKAPEEESKYPVDQDDVLRFVELPFSLCTKIPDMLDEIFHAYPRTPAFVREAIEKHITDLVRALGSRHQRLLTLLRNFPPGTDALALCILKTLTEKNRAPAVVTLVKELMEARPDADPRFLVPIMADLDKAEIMKRLPKVVTILSSRQSEDKALIKSVFQSIVQMPPQGFGSVSSNLPRVRQTELLTPVELMGLLHRAEDETGPENARVAIQICFSMTDVYRSEVLAAVMNQLSEDPHLPMLFMRTVIMAVSTYKSLASYVAKNLLSRLITKKIWQNPPLWTGFILCAKQTAPSSFGALIQLPKDQLREVVNRQPDLRTGLVEYLTARAGGNRARLATFMDLLGPAPDAEERVNANGSSSAQQSSRATSEARSNTST</sequence>
<feature type="domain" description="Symplekin/Pta1 N-terminal" evidence="5">
    <location>
        <begin position="104"/>
        <end position="329"/>
    </location>
</feature>
<keyword evidence="8" id="KW-1185">Reference proteome</keyword>
<proteinExistence type="predicted"/>
<dbReference type="InterPro" id="IPR021850">
    <property type="entry name" value="Symplekin/Pta1"/>
</dbReference>
<feature type="region of interest" description="Disordered" evidence="4">
    <location>
        <begin position="521"/>
        <end position="549"/>
    </location>
</feature>
<dbReference type="InterPro" id="IPR016024">
    <property type="entry name" value="ARM-type_fold"/>
</dbReference>
<dbReference type="InterPro" id="IPR032460">
    <property type="entry name" value="Symplekin/Pta1_N"/>
</dbReference>
<dbReference type="EMBL" id="KZ819192">
    <property type="protein sequence ID" value="PWZ00387.1"/>
    <property type="molecule type" value="Genomic_DNA"/>
</dbReference>
<feature type="region of interest" description="Disordered" evidence="4">
    <location>
        <begin position="316"/>
        <end position="344"/>
    </location>
</feature>
<dbReference type="Pfam" id="PF11935">
    <property type="entry name" value="SYMPK_PTA1_N"/>
    <property type="match status" value="1"/>
</dbReference>
<name>A0A317XQ46_9BASI</name>
<feature type="region of interest" description="Disordered" evidence="4">
    <location>
        <begin position="438"/>
        <end position="468"/>
    </location>
</feature>
<feature type="region of interest" description="Disordered" evidence="4">
    <location>
        <begin position="480"/>
        <end position="502"/>
    </location>
</feature>
<dbReference type="InParanoid" id="A0A317XQ46"/>
<feature type="compositionally biased region" description="Basic and acidic residues" evidence="4">
    <location>
        <begin position="525"/>
        <end position="540"/>
    </location>
</feature>
<dbReference type="InterPro" id="IPR011989">
    <property type="entry name" value="ARM-like"/>
</dbReference>
<reference evidence="7 8" key="1">
    <citation type="journal article" date="2018" name="Mol. Biol. Evol.">
        <title>Broad Genomic Sampling Reveals a Smut Pathogenic Ancestry of the Fungal Clade Ustilaginomycotina.</title>
        <authorList>
            <person name="Kijpornyongpan T."/>
            <person name="Mondo S.J."/>
            <person name="Barry K."/>
            <person name="Sandor L."/>
            <person name="Lee J."/>
            <person name="Lipzen A."/>
            <person name="Pangilinan J."/>
            <person name="LaButti K."/>
            <person name="Hainaut M."/>
            <person name="Henrissat B."/>
            <person name="Grigoriev I.V."/>
            <person name="Spatafora J.W."/>
            <person name="Aime M.C."/>
        </authorList>
    </citation>
    <scope>NUCLEOTIDE SEQUENCE [LARGE SCALE GENOMIC DNA]</scope>
    <source>
        <strain evidence="7 8">MCA 3645</strain>
    </source>
</reference>
<dbReference type="PANTHER" id="PTHR15245:SF20">
    <property type="entry name" value="SYMPLEKIN"/>
    <property type="match status" value="1"/>
</dbReference>
<feature type="compositionally biased region" description="Low complexity" evidence="4">
    <location>
        <begin position="485"/>
        <end position="494"/>
    </location>
</feature>
<evidence type="ECO:0000256" key="3">
    <source>
        <dbReference type="ARBA" id="ARBA00023242"/>
    </source>
</evidence>
<evidence type="ECO:0000256" key="2">
    <source>
        <dbReference type="ARBA" id="ARBA00022664"/>
    </source>
</evidence>
<evidence type="ECO:0000313" key="8">
    <source>
        <dbReference type="Proteomes" id="UP000246740"/>
    </source>
</evidence>
<feature type="compositionally biased region" description="Low complexity" evidence="4">
    <location>
        <begin position="1233"/>
        <end position="1252"/>
    </location>
</feature>
<dbReference type="OrthoDB" id="331600at2759"/>
<comment type="subcellular location">
    <subcellularLocation>
        <location evidence="1">Nucleus</location>
    </subcellularLocation>
</comment>
<gene>
    <name evidence="7" type="ORF">BCV70DRAFT_160633</name>
</gene>
<keyword evidence="3" id="KW-0539">Nucleus</keyword>
<dbReference type="GO" id="GO:0006397">
    <property type="term" value="P:mRNA processing"/>
    <property type="evidence" value="ECO:0007669"/>
    <property type="project" value="UniProtKB-KW"/>
</dbReference>
<evidence type="ECO:0000259" key="6">
    <source>
        <dbReference type="Pfam" id="PF12295"/>
    </source>
</evidence>
<feature type="region of interest" description="Disordered" evidence="4">
    <location>
        <begin position="626"/>
        <end position="647"/>
    </location>
</feature>